<dbReference type="InterPro" id="IPR023614">
    <property type="entry name" value="Porin_dom_sf"/>
</dbReference>
<comment type="caution">
    <text evidence="2">The sequence shown here is derived from an EMBL/GenBank/DDBJ whole genome shotgun (WGS) entry which is preliminary data.</text>
</comment>
<organism evidence="2 3">
    <name type="scientific">Gluconacetobacter asukensis</name>
    <dbReference type="NCBI Taxonomy" id="1017181"/>
    <lineage>
        <taxon>Bacteria</taxon>
        <taxon>Pseudomonadati</taxon>
        <taxon>Pseudomonadota</taxon>
        <taxon>Alphaproteobacteria</taxon>
        <taxon>Acetobacterales</taxon>
        <taxon>Acetobacteraceae</taxon>
        <taxon>Gluconacetobacter</taxon>
    </lineage>
</organism>
<evidence type="ECO:0000256" key="1">
    <source>
        <dbReference type="SAM" id="SignalP"/>
    </source>
</evidence>
<protein>
    <submittedName>
        <fullName evidence="2">Porin</fullName>
    </submittedName>
</protein>
<evidence type="ECO:0000313" key="2">
    <source>
        <dbReference type="EMBL" id="MBB2173289.1"/>
    </source>
</evidence>
<name>A0A7W4J246_9PROT</name>
<dbReference type="Proteomes" id="UP000577891">
    <property type="component" value="Unassembled WGS sequence"/>
</dbReference>
<dbReference type="InterPro" id="IPR010870">
    <property type="entry name" value="Porin_O/P"/>
</dbReference>
<dbReference type="Pfam" id="PF07396">
    <property type="entry name" value="Porin_O_P"/>
    <property type="match status" value="1"/>
</dbReference>
<feature type="chain" id="PRO_5031367790" evidence="1">
    <location>
        <begin position="28"/>
        <end position="555"/>
    </location>
</feature>
<gene>
    <name evidence="2" type="ORF">HLH35_14380</name>
</gene>
<reference evidence="2 3" key="1">
    <citation type="submission" date="2020-04" db="EMBL/GenBank/DDBJ databases">
        <title>Description of novel Gluconacetobacter.</title>
        <authorList>
            <person name="Sombolestani A."/>
        </authorList>
    </citation>
    <scope>NUCLEOTIDE SEQUENCE [LARGE SCALE GENOMIC DNA]</scope>
    <source>
        <strain evidence="2 3">LMG 27724</strain>
    </source>
</reference>
<sequence>MSSLLKIRSLFLATMVPVIGLPSLARAAPHDDEIAALRRDMREMQREMRDEIRVLQARIARDEGHVPQAQGTHRPGMPPHGAHAVPRRWSGPLPMIGAPQGAGPVRPRSEAESRLALVEGPIPSWADFRAATAKDESVHIGGMRIGFPSGRPTISSDDGAYSFSVGMLLQEDIGGFIGTGARAGEARGNFNSFTENGRRLRLYFSWRYKDWVVHVTPDFGSLTADGSVGLFEANLNYTGLRHMTLTVGYFQPRMDEESAERPVAFEFLERPTIVDLARNIAAGVARFSVGAEHYEDRWLAALYFTGQKFGDRNKDTTITDSQTGGVARIVGRPYVSRDVDVHVGAGAISAFRVNQNAEGRSYTFRDNVEVPLGETSLLTSGALSNVAQIWAAGPQLAVRWRRFLLKGEYYHIGVERSREAGAAPLPSLGFDGWYVAANYTLFGRPRSYNPRIAAFVTPGVERDFDPLHGDWGALELNGRWSVTDLSDVADQGGAGVDGNQQTVWQGGLNWYPNRYFKFMLDFDHFIVTRSKGVAGGVNLFGRTGNLVVGRVQASF</sequence>
<keyword evidence="1" id="KW-0732">Signal</keyword>
<evidence type="ECO:0000313" key="3">
    <source>
        <dbReference type="Proteomes" id="UP000577891"/>
    </source>
</evidence>
<proteinExistence type="predicted"/>
<dbReference type="AlphaFoldDB" id="A0A7W4J246"/>
<keyword evidence="3" id="KW-1185">Reference proteome</keyword>
<dbReference type="Gene3D" id="2.40.160.10">
    <property type="entry name" value="Porin"/>
    <property type="match status" value="1"/>
</dbReference>
<accession>A0A7W4J246</accession>
<feature type="signal peptide" evidence="1">
    <location>
        <begin position="1"/>
        <end position="27"/>
    </location>
</feature>
<dbReference type="EMBL" id="JABEQE010000013">
    <property type="protein sequence ID" value="MBB2173289.1"/>
    <property type="molecule type" value="Genomic_DNA"/>
</dbReference>